<evidence type="ECO:0000256" key="5">
    <source>
        <dbReference type="ARBA" id="ARBA00023136"/>
    </source>
</evidence>
<evidence type="ECO:0000313" key="7">
    <source>
        <dbReference type="EMBL" id="KAF0917887.1"/>
    </source>
</evidence>
<dbReference type="GO" id="GO:0022857">
    <property type="term" value="F:transmembrane transporter activity"/>
    <property type="evidence" value="ECO:0007669"/>
    <property type="project" value="InterPro"/>
</dbReference>
<name>A0A6G1DZL8_9ORYZ</name>
<evidence type="ECO:0000313" key="8">
    <source>
        <dbReference type="Proteomes" id="UP000479710"/>
    </source>
</evidence>
<comment type="caution">
    <text evidence="7">The sequence shown here is derived from an EMBL/GenBank/DDBJ whole genome shotgun (WGS) entry which is preliminary data.</text>
</comment>
<dbReference type="EMBL" id="SPHZ02000005">
    <property type="protein sequence ID" value="KAF0917887.1"/>
    <property type="molecule type" value="Genomic_DNA"/>
</dbReference>
<sequence length="585" mass="62763">MEGKTTTTERLPWSGGGNMVRDAVDYRGCPADRSATGGWVAAALALGIELCERLSTMGIAVNLVTYLTGTMHLPSAAAANVVTDFMGTSFLLCLLGGFLADSFLGRYLTIAVFALVQALGTGLLAVSTLLHQLRPPPCGAGAAAPCEQATPVQMGVLYVCLYLIALGTGGLKSSVSGFGTDQFDERDDRERAATGLFFNRFFFFISLGTLLAVTVLVYVQDHVGRSWAYGICAGAMLVAIAFFLCGTRRYRYKRSSGSPIVHILQVLVAAARKRGLKQPLTAAALYKDRPDHARIPHTAQFPCLDRAAVIAGDDDNEVGADGRPAPNPWKLCSVSRVEEVKMLARLMPVWATTILFWTIYAQLITFSVEQATTMDRRMGGFEIPAASLTVFFVGAIMLTLAVYDRVFIPLCRTLTGKQGFTNLQKIGIGLVLSIVGMAAAALCEKKRLAVAVAVAAKAATPLPISVFLLTPQFLLVGAGEAFIYTGQLDFFITRSPKGMKTMSTGLFLTTLSLGFFLSSALVSLVKGATTWLGDTIDHSRLDYFYWLLAVLSVVNLAAYLVCAMWATAKPEQQQQLAAAAADDKC</sequence>
<dbReference type="Gene3D" id="1.20.1250.20">
    <property type="entry name" value="MFS general substrate transporter like domains"/>
    <property type="match status" value="1"/>
</dbReference>
<dbReference type="InterPro" id="IPR000109">
    <property type="entry name" value="POT_fam"/>
</dbReference>
<dbReference type="InterPro" id="IPR036259">
    <property type="entry name" value="MFS_trans_sf"/>
</dbReference>
<evidence type="ECO:0008006" key="9">
    <source>
        <dbReference type="Google" id="ProtNLM"/>
    </source>
</evidence>
<comment type="similarity">
    <text evidence="2">Belongs to the major facilitator superfamily. Proton-dependent oligopeptide transporter (POT/PTR) (TC 2.A.17) family.</text>
</comment>
<dbReference type="PANTHER" id="PTHR11654">
    <property type="entry name" value="OLIGOPEPTIDE TRANSPORTER-RELATED"/>
    <property type="match status" value="1"/>
</dbReference>
<protein>
    <recommendedName>
        <fullName evidence="9">Major facilitator superfamily (MFS) profile domain-containing protein</fullName>
    </recommendedName>
</protein>
<feature type="transmembrane region" description="Helical" evidence="6">
    <location>
        <begin position="77"/>
        <end position="100"/>
    </location>
</feature>
<feature type="transmembrane region" description="Helical" evidence="6">
    <location>
        <begin position="423"/>
        <end position="442"/>
    </location>
</feature>
<dbReference type="AlphaFoldDB" id="A0A6G1DZL8"/>
<comment type="subcellular location">
    <subcellularLocation>
        <location evidence="1">Membrane</location>
        <topology evidence="1">Multi-pass membrane protein</topology>
    </subcellularLocation>
</comment>
<feature type="transmembrane region" description="Helical" evidence="6">
    <location>
        <begin position="462"/>
        <end position="484"/>
    </location>
</feature>
<dbReference type="SUPFAM" id="SSF103473">
    <property type="entry name" value="MFS general substrate transporter"/>
    <property type="match status" value="1"/>
</dbReference>
<dbReference type="OrthoDB" id="8904098at2759"/>
<dbReference type="Proteomes" id="UP000479710">
    <property type="component" value="Unassembled WGS sequence"/>
</dbReference>
<dbReference type="GO" id="GO:0016020">
    <property type="term" value="C:membrane"/>
    <property type="evidence" value="ECO:0007669"/>
    <property type="project" value="UniProtKB-SubCell"/>
</dbReference>
<keyword evidence="8" id="KW-1185">Reference proteome</keyword>
<feature type="transmembrane region" description="Helical" evidence="6">
    <location>
        <begin position="544"/>
        <end position="566"/>
    </location>
</feature>
<dbReference type="Pfam" id="PF00854">
    <property type="entry name" value="PTR2"/>
    <property type="match status" value="1"/>
</dbReference>
<gene>
    <name evidence="7" type="ORF">E2562_021613</name>
</gene>
<evidence type="ECO:0000256" key="4">
    <source>
        <dbReference type="ARBA" id="ARBA00022989"/>
    </source>
</evidence>
<keyword evidence="5 6" id="KW-0472">Membrane</keyword>
<keyword evidence="3 6" id="KW-0812">Transmembrane</keyword>
<evidence type="ECO:0000256" key="6">
    <source>
        <dbReference type="SAM" id="Phobius"/>
    </source>
</evidence>
<feature type="transmembrane region" description="Helical" evidence="6">
    <location>
        <begin position="383"/>
        <end position="403"/>
    </location>
</feature>
<accession>A0A6G1DZL8</accession>
<evidence type="ECO:0000256" key="3">
    <source>
        <dbReference type="ARBA" id="ARBA00022692"/>
    </source>
</evidence>
<reference evidence="7 8" key="1">
    <citation type="submission" date="2019-11" db="EMBL/GenBank/DDBJ databases">
        <title>Whole genome sequence of Oryza granulata.</title>
        <authorList>
            <person name="Li W."/>
        </authorList>
    </citation>
    <scope>NUCLEOTIDE SEQUENCE [LARGE SCALE GENOMIC DNA]</scope>
    <source>
        <strain evidence="8">cv. Menghai</strain>
        <tissue evidence="7">Leaf</tissue>
    </source>
</reference>
<feature type="transmembrane region" description="Helical" evidence="6">
    <location>
        <begin position="107"/>
        <end position="126"/>
    </location>
</feature>
<dbReference type="PROSITE" id="PS01022">
    <property type="entry name" value="PTR2_1"/>
    <property type="match status" value="1"/>
</dbReference>
<evidence type="ECO:0000256" key="2">
    <source>
        <dbReference type="ARBA" id="ARBA00005982"/>
    </source>
</evidence>
<feature type="transmembrane region" description="Helical" evidence="6">
    <location>
        <begin position="226"/>
        <end position="245"/>
    </location>
</feature>
<dbReference type="GO" id="GO:0006857">
    <property type="term" value="P:oligopeptide transport"/>
    <property type="evidence" value="ECO:0007669"/>
    <property type="project" value="InterPro"/>
</dbReference>
<feature type="transmembrane region" description="Helical" evidence="6">
    <location>
        <begin position="505"/>
        <end position="524"/>
    </location>
</feature>
<keyword evidence="4 6" id="KW-1133">Transmembrane helix</keyword>
<dbReference type="InterPro" id="IPR018456">
    <property type="entry name" value="PTR2_symporter_CS"/>
</dbReference>
<feature type="transmembrane region" description="Helical" evidence="6">
    <location>
        <begin position="196"/>
        <end position="220"/>
    </location>
</feature>
<feature type="transmembrane region" description="Helical" evidence="6">
    <location>
        <begin position="343"/>
        <end position="363"/>
    </location>
</feature>
<organism evidence="7 8">
    <name type="scientific">Oryza meyeriana var. granulata</name>
    <dbReference type="NCBI Taxonomy" id="110450"/>
    <lineage>
        <taxon>Eukaryota</taxon>
        <taxon>Viridiplantae</taxon>
        <taxon>Streptophyta</taxon>
        <taxon>Embryophyta</taxon>
        <taxon>Tracheophyta</taxon>
        <taxon>Spermatophyta</taxon>
        <taxon>Magnoliopsida</taxon>
        <taxon>Liliopsida</taxon>
        <taxon>Poales</taxon>
        <taxon>Poaceae</taxon>
        <taxon>BOP clade</taxon>
        <taxon>Oryzoideae</taxon>
        <taxon>Oryzeae</taxon>
        <taxon>Oryzinae</taxon>
        <taxon>Oryza</taxon>
        <taxon>Oryza meyeriana</taxon>
    </lineage>
</organism>
<evidence type="ECO:0000256" key="1">
    <source>
        <dbReference type="ARBA" id="ARBA00004141"/>
    </source>
</evidence>
<proteinExistence type="inferred from homology"/>